<keyword evidence="1 2" id="KW-0963">Cytoplasm</keyword>
<comment type="similarity">
    <text evidence="2">Belongs to the gluconeogenesis factor family.</text>
</comment>
<dbReference type="InterPro" id="IPR002882">
    <property type="entry name" value="CofD"/>
</dbReference>
<dbReference type="Gene3D" id="3.40.50.10680">
    <property type="entry name" value="CofD-like domains"/>
    <property type="match status" value="1"/>
</dbReference>
<dbReference type="RefSeq" id="WP_171202888.1">
    <property type="nucleotide sequence ID" value="NZ_BAAANP010000004.1"/>
</dbReference>
<gene>
    <name evidence="4" type="primary">yvcK</name>
    <name evidence="4" type="ORF">HLB09_08135</name>
</gene>
<dbReference type="PANTHER" id="PTHR30135">
    <property type="entry name" value="UNCHARACTERIZED PROTEIN YVCK-RELATED"/>
    <property type="match status" value="1"/>
</dbReference>
<dbReference type="NCBIfam" id="TIGR01826">
    <property type="entry name" value="CofD_related"/>
    <property type="match status" value="1"/>
</dbReference>
<accession>A0A849BIN7</accession>
<organism evidence="4 5">
    <name type="scientific">Pseudokineococcus marinus</name>
    <dbReference type="NCBI Taxonomy" id="351215"/>
    <lineage>
        <taxon>Bacteria</taxon>
        <taxon>Bacillati</taxon>
        <taxon>Actinomycetota</taxon>
        <taxon>Actinomycetes</taxon>
        <taxon>Kineosporiales</taxon>
        <taxon>Kineosporiaceae</taxon>
        <taxon>Pseudokineococcus</taxon>
    </lineage>
</organism>
<dbReference type="GO" id="GO:0043743">
    <property type="term" value="F:LPPG:FO 2-phospho-L-lactate transferase activity"/>
    <property type="evidence" value="ECO:0007669"/>
    <property type="project" value="InterPro"/>
</dbReference>
<dbReference type="Proteomes" id="UP000555552">
    <property type="component" value="Unassembled WGS sequence"/>
</dbReference>
<comment type="subcellular location">
    <subcellularLocation>
        <location evidence="2">Cytoplasm</location>
    </subcellularLocation>
</comment>
<dbReference type="Pfam" id="PF01933">
    <property type="entry name" value="CofD"/>
    <property type="match status" value="1"/>
</dbReference>
<dbReference type="InterPro" id="IPR010119">
    <property type="entry name" value="Gluconeogen_factor"/>
</dbReference>
<evidence type="ECO:0000256" key="3">
    <source>
        <dbReference type="SAM" id="MobiDB-lite"/>
    </source>
</evidence>
<name>A0A849BIN7_9ACTN</name>
<evidence type="ECO:0000256" key="1">
    <source>
        <dbReference type="ARBA" id="ARBA00022490"/>
    </source>
</evidence>
<dbReference type="HAMAP" id="MF_00973">
    <property type="entry name" value="Gluconeogen_factor"/>
    <property type="match status" value="1"/>
</dbReference>
<evidence type="ECO:0000256" key="2">
    <source>
        <dbReference type="HAMAP-Rule" id="MF_00973"/>
    </source>
</evidence>
<reference evidence="4 5" key="1">
    <citation type="submission" date="2020-05" db="EMBL/GenBank/DDBJ databases">
        <title>MicrobeNet Type strains.</title>
        <authorList>
            <person name="Nicholson A.C."/>
        </authorList>
    </citation>
    <scope>NUCLEOTIDE SEQUENCE [LARGE SCALE GENOMIC DNA]</scope>
    <source>
        <strain evidence="4 5">JCM 14547</strain>
    </source>
</reference>
<evidence type="ECO:0000313" key="5">
    <source>
        <dbReference type="Proteomes" id="UP000555552"/>
    </source>
</evidence>
<comment type="caution">
    <text evidence="4">The sequence shown here is derived from an EMBL/GenBank/DDBJ whole genome shotgun (WGS) entry which is preliminary data.</text>
</comment>
<keyword evidence="5" id="KW-1185">Reference proteome</keyword>
<feature type="region of interest" description="Disordered" evidence="3">
    <location>
        <begin position="1"/>
        <end position="44"/>
    </location>
</feature>
<dbReference type="AlphaFoldDB" id="A0A849BIN7"/>
<dbReference type="CDD" id="cd07187">
    <property type="entry name" value="YvcK_like"/>
    <property type="match status" value="1"/>
</dbReference>
<dbReference type="PANTHER" id="PTHR30135:SF3">
    <property type="entry name" value="GLUCONEOGENESIS FACTOR-RELATED"/>
    <property type="match status" value="1"/>
</dbReference>
<evidence type="ECO:0000313" key="4">
    <source>
        <dbReference type="EMBL" id="NNH23059.1"/>
    </source>
</evidence>
<feature type="compositionally biased region" description="Low complexity" evidence="3">
    <location>
        <begin position="19"/>
        <end position="31"/>
    </location>
</feature>
<protein>
    <recommendedName>
        <fullName evidence="2">Putative gluconeogenesis factor</fullName>
    </recommendedName>
</protein>
<proteinExistence type="inferred from homology"/>
<dbReference type="InterPro" id="IPR038136">
    <property type="entry name" value="CofD-like_dom_sf"/>
</dbReference>
<dbReference type="SUPFAM" id="SSF142338">
    <property type="entry name" value="CofD-like"/>
    <property type="match status" value="1"/>
</dbReference>
<dbReference type="EMBL" id="JABEMA010000094">
    <property type="protein sequence ID" value="NNH23059.1"/>
    <property type="molecule type" value="Genomic_DNA"/>
</dbReference>
<comment type="function">
    <text evidence="2">Required for morphogenesis under gluconeogenic growth conditions.</text>
</comment>
<sequence length="347" mass="35843">MSEAPRGGAAAGGPPSPWAAPATAPRTPPSGDEGSPAPPSVVALGGGHGLSASLQALRHLTDRLTAVVTVADDGGSSGRLRRELGVLPPGDLRMALAALCDDADWGRTWRDVVQHRFGGDGELGGHAVGNLLIVALWELLGDQVAGLDWVAHLLGARGRVLPMSLVPLDVEGDVVPPGGGPARVVRGQVALATAAGRIGGVRLQPPDPPACPEAVEAVEEADWVVLGPGSWFTSVLPHLCVPELAAALVRTRARRCVVLNLTSSQQETAGLTAADHLGALARHAPDLRVDAVVADPRAVGDPEPLGRLCTDLGAQLLLRRVARSRRDDVHDPLRLAAAFRDAFEPSA</sequence>
<dbReference type="GO" id="GO:0005737">
    <property type="term" value="C:cytoplasm"/>
    <property type="evidence" value="ECO:0007669"/>
    <property type="project" value="UniProtKB-SubCell"/>
</dbReference>
<dbReference type="GO" id="GO:0008360">
    <property type="term" value="P:regulation of cell shape"/>
    <property type="evidence" value="ECO:0007669"/>
    <property type="project" value="UniProtKB-UniRule"/>
</dbReference>